<evidence type="ECO:0000313" key="3">
    <source>
        <dbReference type="EMBL" id="TVM35660.1"/>
    </source>
</evidence>
<evidence type="ECO:0000313" key="4">
    <source>
        <dbReference type="Proteomes" id="UP000434052"/>
    </source>
</evidence>
<dbReference type="AlphaFoldDB" id="A0A6P1ZK16"/>
<dbReference type="InterPro" id="IPR011990">
    <property type="entry name" value="TPR-like_helical_dom_sf"/>
</dbReference>
<gene>
    <name evidence="3" type="ORF">DQK91_03055</name>
</gene>
<dbReference type="Gene3D" id="1.25.40.10">
    <property type="entry name" value="Tetratricopeptide repeat domain"/>
    <property type="match status" value="1"/>
</dbReference>
<dbReference type="RefSeq" id="WP_144233990.1">
    <property type="nucleotide sequence ID" value="NZ_QMIF01000002.1"/>
</dbReference>
<keyword evidence="2" id="KW-1133">Transmembrane helix</keyword>
<feature type="repeat" description="TPR" evidence="1">
    <location>
        <begin position="6"/>
        <end position="39"/>
    </location>
</feature>
<organism evidence="3 4">
    <name type="scientific">Oceanidesulfovibrio marinus</name>
    <dbReference type="NCBI Taxonomy" id="370038"/>
    <lineage>
        <taxon>Bacteria</taxon>
        <taxon>Pseudomonadati</taxon>
        <taxon>Thermodesulfobacteriota</taxon>
        <taxon>Desulfovibrionia</taxon>
        <taxon>Desulfovibrionales</taxon>
        <taxon>Desulfovibrionaceae</taxon>
        <taxon>Oceanidesulfovibrio</taxon>
    </lineage>
</organism>
<evidence type="ECO:0000256" key="1">
    <source>
        <dbReference type="PROSITE-ProRule" id="PRU00339"/>
    </source>
</evidence>
<keyword evidence="2" id="KW-0812">Transmembrane</keyword>
<dbReference type="PROSITE" id="PS50005">
    <property type="entry name" value="TPR"/>
    <property type="match status" value="1"/>
</dbReference>
<protein>
    <submittedName>
        <fullName evidence="3">Uncharacterized protein</fullName>
    </submittedName>
</protein>
<feature type="transmembrane region" description="Helical" evidence="2">
    <location>
        <begin position="121"/>
        <end position="140"/>
    </location>
</feature>
<dbReference type="Proteomes" id="UP000434052">
    <property type="component" value="Unassembled WGS sequence"/>
</dbReference>
<proteinExistence type="predicted"/>
<dbReference type="OrthoDB" id="5338908at2"/>
<dbReference type="EMBL" id="QMIF01000002">
    <property type="protein sequence ID" value="TVM35660.1"/>
    <property type="molecule type" value="Genomic_DNA"/>
</dbReference>
<keyword evidence="1" id="KW-0802">TPR repeat</keyword>
<keyword evidence="2" id="KW-0472">Membrane</keyword>
<feature type="transmembrane region" description="Helical" evidence="2">
    <location>
        <begin position="189"/>
        <end position="211"/>
    </location>
</feature>
<name>A0A6P1ZK16_9BACT</name>
<sequence length="214" mass="24495">MDSDYRNRMLNLGVQALEDKNFKKALLYFDKIIEDDPYYPDAYRGKAYIYYHQGEKSNYLSALEKAASLGDKECGKILHNITSSDCSRSLAREKPDDDPCVDTQPDIHNNTDGYEFIKDPLILFGIIGLSFGELIMNSLLKNFLPRHQLSSTGTYIGESLAYLFFGALVYAPIFGYFTRIKGIKLPNNIGRITILSSAWMLFFFTWIATFIRMK</sequence>
<accession>A0A6P1ZK16</accession>
<dbReference type="SUPFAM" id="SSF48452">
    <property type="entry name" value="TPR-like"/>
    <property type="match status" value="1"/>
</dbReference>
<feature type="transmembrane region" description="Helical" evidence="2">
    <location>
        <begin position="160"/>
        <end position="177"/>
    </location>
</feature>
<evidence type="ECO:0000256" key="2">
    <source>
        <dbReference type="SAM" id="Phobius"/>
    </source>
</evidence>
<comment type="caution">
    <text evidence="3">The sequence shown here is derived from an EMBL/GenBank/DDBJ whole genome shotgun (WGS) entry which is preliminary data.</text>
</comment>
<dbReference type="InterPro" id="IPR019734">
    <property type="entry name" value="TPR_rpt"/>
</dbReference>
<reference evidence="3 4" key="1">
    <citation type="submission" date="2018-06" db="EMBL/GenBank/DDBJ databases">
        <title>Complete genome of Desulfovibrio marinus P48SEP.</title>
        <authorList>
            <person name="Crispim J.S."/>
            <person name="Vidigal P.M.P."/>
            <person name="Silva L.C.F."/>
            <person name="Araujo L.C."/>
            <person name="Laguardia C.N."/>
            <person name="Dias R.S."/>
            <person name="Sousa M.P."/>
            <person name="Paula S.O."/>
            <person name="Silva C."/>
        </authorList>
    </citation>
    <scope>NUCLEOTIDE SEQUENCE [LARGE SCALE GENOMIC DNA]</scope>
    <source>
        <strain evidence="3 4">P48SEP</strain>
    </source>
</reference>